<evidence type="ECO:0000259" key="1">
    <source>
        <dbReference type="Pfam" id="PF12770"/>
    </source>
</evidence>
<dbReference type="EMBL" id="JAVREJ010000001">
    <property type="protein sequence ID" value="MDT0348148.1"/>
    <property type="molecule type" value="Genomic_DNA"/>
</dbReference>
<organism evidence="2 3">
    <name type="scientific">Pseudonocardia charpentierae</name>
    <dbReference type="NCBI Taxonomy" id="3075545"/>
    <lineage>
        <taxon>Bacteria</taxon>
        <taxon>Bacillati</taxon>
        <taxon>Actinomycetota</taxon>
        <taxon>Actinomycetes</taxon>
        <taxon>Pseudonocardiales</taxon>
        <taxon>Pseudonocardiaceae</taxon>
        <taxon>Pseudonocardia</taxon>
    </lineage>
</organism>
<dbReference type="Pfam" id="PF12770">
    <property type="entry name" value="CHAT"/>
    <property type="match status" value="1"/>
</dbReference>
<dbReference type="SUPFAM" id="SSF52540">
    <property type="entry name" value="P-loop containing nucleoside triphosphate hydrolases"/>
    <property type="match status" value="1"/>
</dbReference>
<dbReference type="RefSeq" id="WP_311554047.1">
    <property type="nucleotide sequence ID" value="NZ_JAVREJ010000001.1"/>
</dbReference>
<protein>
    <submittedName>
        <fullName evidence="2">CHAT domain-containing protein</fullName>
    </submittedName>
</protein>
<comment type="caution">
    <text evidence="2">The sequence shown here is derived from an EMBL/GenBank/DDBJ whole genome shotgun (WGS) entry which is preliminary data.</text>
</comment>
<gene>
    <name evidence="2" type="ORF">RM445_01240</name>
</gene>
<sequence>MNEFELEVFEQTSDYVELRLRGSGSRVQTRGLDRVAVEELIGVAEQSYAQDAVAQGVFGAAGLRELGERLFAFLDGDQRWLAAVVDDPSGAVLRFSAEQRLRHLPWELLTRGGDYLAVSGQAPLLAIRAARAGAGQGGPSVAGNRPLRVLFMATSPEGVEPVLNYEAEEAGILAVTADTGTELVVEESGTLEGLRFTAESYGAGYFDVLHISGHADVREGRPVFLVENELGAPVWAEADEFVQAMAGQWPRMVFVSGCLTANAPGQGKVPSMSESLVRAGAPIVLGWALPVGDIAASSFAAELYRGLAAGLPVHRSVVVARQRLYRERSRNWHLLRVYADSSPLTPMVTARNTPRRERIRVRQAAAEFLDPQTRISRVAPREAFVGRRRVIQRCLRTLTQPLGTAGAAEALVVQGMGGLGKSTLASRLLERMPTYQRVVWFGRVDLTKLRELTEKVTFADLDQQIEATELLNNERADLTVRLRYLFAGPLADIPCLLVLDDFEHNLDERDSGHVLSPAMAQILPALLTAIRDTNSPSRVLITSRYRFPEPDGSTVRVEALETLTDVEQTKKIANLTNLRPASLTTPPEVKDRAVHAASGNPRLLDWLDKIVADPDLDVEGLIAAIEGEADRFRRENIFAEKLLATQPLELRTMLARLNVVELPVPAATVYAVHDHPDATAHVHRAAALGLLEEGTDADTGQPRYFVSNVLRPLIRPLLTDDQYRDACAAAARSLYDLWVTTPGTASPDLDSN</sequence>
<dbReference type="Proteomes" id="UP001183202">
    <property type="component" value="Unassembled WGS sequence"/>
</dbReference>
<proteinExistence type="predicted"/>
<dbReference type="InterPro" id="IPR027417">
    <property type="entry name" value="P-loop_NTPase"/>
</dbReference>
<keyword evidence="3" id="KW-1185">Reference proteome</keyword>
<dbReference type="InterPro" id="IPR024983">
    <property type="entry name" value="CHAT_dom"/>
</dbReference>
<evidence type="ECO:0000313" key="2">
    <source>
        <dbReference type="EMBL" id="MDT0348148.1"/>
    </source>
</evidence>
<accession>A0ABU2N3Q8</accession>
<name>A0ABU2N3Q8_9PSEU</name>
<evidence type="ECO:0000313" key="3">
    <source>
        <dbReference type="Proteomes" id="UP001183202"/>
    </source>
</evidence>
<dbReference type="Gene3D" id="3.40.50.300">
    <property type="entry name" value="P-loop containing nucleotide triphosphate hydrolases"/>
    <property type="match status" value="1"/>
</dbReference>
<feature type="domain" description="CHAT" evidence="1">
    <location>
        <begin position="81"/>
        <end position="331"/>
    </location>
</feature>
<reference evidence="3" key="1">
    <citation type="submission" date="2023-07" db="EMBL/GenBank/DDBJ databases">
        <title>30 novel species of actinomycetes from the DSMZ collection.</title>
        <authorList>
            <person name="Nouioui I."/>
        </authorList>
    </citation>
    <scope>NUCLEOTIDE SEQUENCE [LARGE SCALE GENOMIC DNA]</scope>
    <source>
        <strain evidence="3">DSM 45834</strain>
    </source>
</reference>